<evidence type="ECO:0000313" key="9">
    <source>
        <dbReference type="Proteomes" id="UP000183407"/>
    </source>
</evidence>
<feature type="domain" description="Cardiolipin synthase N-terminal" evidence="7">
    <location>
        <begin position="32"/>
        <end position="71"/>
    </location>
</feature>
<keyword evidence="3 6" id="KW-0812">Transmembrane</keyword>
<feature type="transmembrane region" description="Helical" evidence="6">
    <location>
        <begin position="21"/>
        <end position="40"/>
    </location>
</feature>
<feature type="transmembrane region" description="Helical" evidence="6">
    <location>
        <begin position="52"/>
        <end position="71"/>
    </location>
</feature>
<name>A0A1H4TRB4_RHOJO</name>
<evidence type="ECO:0000256" key="6">
    <source>
        <dbReference type="SAM" id="Phobius"/>
    </source>
</evidence>
<evidence type="ECO:0000256" key="3">
    <source>
        <dbReference type="ARBA" id="ARBA00022692"/>
    </source>
</evidence>
<evidence type="ECO:0000256" key="1">
    <source>
        <dbReference type="ARBA" id="ARBA00004651"/>
    </source>
</evidence>
<sequence length="83" mass="9143">MTCLMRRRRSGSDLTTRQRGAVIVLAGVQLSLAVAAWADLSSRDPRELHGSTRRWAAIIAVNFFGPIVYFARARRTSDGNLPG</sequence>
<reference evidence="9" key="1">
    <citation type="submission" date="2016-10" db="EMBL/GenBank/DDBJ databases">
        <authorList>
            <person name="Varghese N."/>
        </authorList>
    </citation>
    <scope>NUCLEOTIDE SEQUENCE [LARGE SCALE GENOMIC DNA]</scope>
    <source>
        <strain evidence="9">DSM 44719</strain>
    </source>
</reference>
<protein>
    <recommendedName>
        <fullName evidence="7">Cardiolipin synthase N-terminal domain-containing protein</fullName>
    </recommendedName>
</protein>
<proteinExistence type="predicted"/>
<accession>A0A1H4TRB4</accession>
<dbReference type="EMBL" id="FNTL01000004">
    <property type="protein sequence ID" value="SEC59023.1"/>
    <property type="molecule type" value="Genomic_DNA"/>
</dbReference>
<comment type="subcellular location">
    <subcellularLocation>
        <location evidence="1">Cell membrane</location>
        <topology evidence="1">Multi-pass membrane protein</topology>
    </subcellularLocation>
</comment>
<keyword evidence="5 6" id="KW-0472">Membrane</keyword>
<organism evidence="8 9">
    <name type="scientific">Rhodococcus jostii</name>
    <dbReference type="NCBI Taxonomy" id="132919"/>
    <lineage>
        <taxon>Bacteria</taxon>
        <taxon>Bacillati</taxon>
        <taxon>Actinomycetota</taxon>
        <taxon>Actinomycetes</taxon>
        <taxon>Mycobacteriales</taxon>
        <taxon>Nocardiaceae</taxon>
        <taxon>Rhodococcus</taxon>
    </lineage>
</organism>
<evidence type="ECO:0000256" key="4">
    <source>
        <dbReference type="ARBA" id="ARBA00022989"/>
    </source>
</evidence>
<evidence type="ECO:0000256" key="2">
    <source>
        <dbReference type="ARBA" id="ARBA00022475"/>
    </source>
</evidence>
<evidence type="ECO:0000313" key="8">
    <source>
        <dbReference type="EMBL" id="SEC59023.1"/>
    </source>
</evidence>
<dbReference type="Proteomes" id="UP000183407">
    <property type="component" value="Unassembled WGS sequence"/>
</dbReference>
<evidence type="ECO:0000256" key="5">
    <source>
        <dbReference type="ARBA" id="ARBA00023136"/>
    </source>
</evidence>
<keyword evidence="4 6" id="KW-1133">Transmembrane helix</keyword>
<dbReference type="AlphaFoldDB" id="A0A1H4TRB4"/>
<evidence type="ECO:0000259" key="7">
    <source>
        <dbReference type="Pfam" id="PF13396"/>
    </source>
</evidence>
<keyword evidence="2" id="KW-1003">Cell membrane</keyword>
<dbReference type="Pfam" id="PF13396">
    <property type="entry name" value="PLDc_N"/>
    <property type="match status" value="1"/>
</dbReference>
<dbReference type="InterPro" id="IPR027379">
    <property type="entry name" value="CLS_N"/>
</dbReference>
<gene>
    <name evidence="8" type="ORF">SAMN04490220_2043</name>
</gene>